<dbReference type="Proteomes" id="UP000008458">
    <property type="component" value="Chromosome"/>
</dbReference>
<dbReference type="HOGENOM" id="CLU_2490235_0_0_2"/>
<protein>
    <submittedName>
        <fullName evidence="1">Uncharacterized protein</fullName>
    </submittedName>
</protein>
<dbReference type="KEGG" id="aho:Ahos_0370"/>
<dbReference type="STRING" id="933801.Ahos_0370"/>
<keyword evidence="2" id="KW-1185">Reference proteome</keyword>
<gene>
    <name evidence="1" type="ordered locus">Ahos_0370</name>
</gene>
<dbReference type="EMBL" id="CP002535">
    <property type="protein sequence ID" value="AEE93261.1"/>
    <property type="molecule type" value="Genomic_DNA"/>
</dbReference>
<reference evidence="1 2" key="1">
    <citation type="journal article" date="2011" name="Extremophiles">
        <title>Genomic analysis of Acidianus hospitalis W1 a host for studying crenarchaeal virus and plasmid life cycles.</title>
        <authorList>
            <person name="You X.Y."/>
            <person name="Liu C."/>
            <person name="Wang S.Y."/>
            <person name="Jiang C.Y."/>
            <person name="Shah S.A."/>
            <person name="Prangishvili D."/>
            <person name="She Q."/>
            <person name="Liu S.J."/>
            <person name="Garrett R.A."/>
        </authorList>
    </citation>
    <scope>NUCLEOTIDE SEQUENCE [LARGE SCALE GENOMIC DNA]</scope>
    <source>
        <strain evidence="1 2">W1</strain>
    </source>
</reference>
<accession>F4B5P6</accession>
<proteinExistence type="predicted"/>
<name>F4B5P6_ACIHW</name>
<evidence type="ECO:0000313" key="1">
    <source>
        <dbReference type="EMBL" id="AEE93261.1"/>
    </source>
</evidence>
<reference key="2">
    <citation type="journal article" date="2011" name="Extremophiles">
        <title>Genomic analyses of Acidianus hospitalis W1 a host for studying crenarchaeal virus and plasmid life cycles.</title>
        <authorList>
            <person name="You X.Y."/>
            <person name="Liu C."/>
            <person name="Wang S.Y."/>
            <person name="Jiang C.Y."/>
            <person name="Shah S.A."/>
            <person name="Prangishvili D."/>
            <person name="Liu S.J."/>
            <person name="Garrett R.A."/>
        </authorList>
    </citation>
    <scope>NUCLEOTIDE SEQUENCE</scope>
    <source>
        <strain>W1</strain>
    </source>
</reference>
<organism evidence="1 2">
    <name type="scientific">Acidianus hospitalis (strain W1)</name>
    <dbReference type="NCBI Taxonomy" id="933801"/>
    <lineage>
        <taxon>Archaea</taxon>
        <taxon>Thermoproteota</taxon>
        <taxon>Thermoprotei</taxon>
        <taxon>Sulfolobales</taxon>
        <taxon>Sulfolobaceae</taxon>
        <taxon>Acidianus</taxon>
    </lineage>
</organism>
<evidence type="ECO:0000313" key="2">
    <source>
        <dbReference type="Proteomes" id="UP000008458"/>
    </source>
</evidence>
<dbReference type="AlphaFoldDB" id="F4B5P6"/>
<sequence>MRDEEVDKFLEELLRQYLERSKVTNDSFTDMVNNALLKIRILDKLSKKNINIINANGLYRDLFNFLNRADKDKLKSTFAYVYIKAR</sequence>